<gene>
    <name evidence="1" type="ORF">SMALB_8076</name>
</gene>
<dbReference type="Proteomes" id="UP000536624">
    <property type="component" value="Unassembled WGS sequence"/>
</dbReference>
<proteinExistence type="predicted"/>
<comment type="caution">
    <text evidence="1">The sequence shown here is derived from an EMBL/GenBank/DDBJ whole genome shotgun (WGS) entry which is preliminary data.</text>
</comment>
<accession>A0A7X5XB15</accession>
<reference evidence="1 2" key="1">
    <citation type="submission" date="2020-02" db="EMBL/GenBank/DDBJ databases">
        <title>Streptomyces malaysiensis DSM14702 (JHCC583434, PFL_A843) Genome sequencing and assembly.</title>
        <authorList>
            <person name="Samborskyy M."/>
        </authorList>
    </citation>
    <scope>NUCLEOTIDE SEQUENCE [LARGE SCALE GENOMIC DNA]</scope>
    <source>
        <strain evidence="1 2">DSM 14702</strain>
    </source>
</reference>
<sequence>MEGQPVGADLADDDAAAGRAEVYGGEAVFCGGHVDLVVGCVGGCRGSYGAGAGAPGAGPWTVYLRRRRL</sequence>
<evidence type="ECO:0000313" key="2">
    <source>
        <dbReference type="Proteomes" id="UP000536624"/>
    </source>
</evidence>
<dbReference type="EMBL" id="JAALLH010000002">
    <property type="protein sequence ID" value="NIY69945.1"/>
    <property type="molecule type" value="Genomic_DNA"/>
</dbReference>
<name>A0A7X5XB15_STRMQ</name>
<dbReference type="AlphaFoldDB" id="A0A7X5XB15"/>
<organism evidence="1 2">
    <name type="scientific">Streptomyces malaysiensis</name>
    <dbReference type="NCBI Taxonomy" id="92644"/>
    <lineage>
        <taxon>Bacteria</taxon>
        <taxon>Bacillati</taxon>
        <taxon>Actinomycetota</taxon>
        <taxon>Actinomycetes</taxon>
        <taxon>Kitasatosporales</taxon>
        <taxon>Streptomycetaceae</taxon>
        <taxon>Streptomyces</taxon>
        <taxon>Streptomyces violaceusniger group</taxon>
    </lineage>
</organism>
<evidence type="ECO:0000313" key="1">
    <source>
        <dbReference type="EMBL" id="NIY69945.1"/>
    </source>
</evidence>
<protein>
    <submittedName>
        <fullName evidence="1">Uncharacterized protein</fullName>
    </submittedName>
</protein>